<dbReference type="KEGG" id="vg:26643528"/>
<sequence length="619" mass="67015">MFEILLSSGKGEQLPLTGFGRIDKLGDLGVALGGSSSYVDGNTLFVGSGHHTEGSVAGTVFRQYTLEPFSYIGSTTAGTFSPGFSIGYHVMHNGEFFTFGGITGYDSAGMGGTGLTNRMQRFTKATGARVSTVPGPFSFYGTAAASDGGTDVMIANGTSNNSIRLRPATNDWKAGQNYAGDTRSGQQLFYYDGYFYHFGGWNNDKGGLYLDVYRYNNAAGTWEQTPWMTLPEDKGVVWQGNGYVTGDYYNYINVVNGEMYAQRFHIKTKRFAEPLKLNIPYRNIVSVAPMGNGDMIVSGGTKVPMSSQGYFLKANLLEDVYRIRLAPSIEKNQWTQLADMPAGRRSAVGVESAGKYRVLYGSTGAVVTNTNYSYDPYTNTWSEDAVQGPGRHETAGATIDGKTYIFSGSNSSPDMFAYDPSVNTWSSITDGAMPSWRMGHCMASYGRSLYMFGDSGPTDNALYQYNLDGTGNKWTKPSVSGSTPPPRKNGRMAIAAGKLVLAFGWLNGTTMSRDVHVLDLNTRVWTKLANVPTAIQARVSFGMASVGNKVYIVGGASASQTFSDFWEYDVVANTWKQLPDLPVIGNDISCASVNGMIYVSGGVQPGNVIQKTLYVYNPS</sequence>
<evidence type="ECO:0000313" key="4">
    <source>
        <dbReference type="Proteomes" id="UP000008388"/>
    </source>
</evidence>
<dbReference type="OrthoDB" id="7868at10239"/>
<proteinExistence type="predicted"/>
<dbReference type="InterPro" id="IPR006652">
    <property type="entry name" value="Kelch_1"/>
</dbReference>
<evidence type="ECO:0000313" key="3">
    <source>
        <dbReference type="EMBL" id="AEH03783.1"/>
    </source>
</evidence>
<dbReference type="PANTHER" id="PTHR46093:SF18">
    <property type="entry name" value="FIBRONECTIN TYPE-III DOMAIN-CONTAINING PROTEIN"/>
    <property type="match status" value="1"/>
</dbReference>
<dbReference type="SMART" id="SM00612">
    <property type="entry name" value="Kelch"/>
    <property type="match status" value="3"/>
</dbReference>
<dbReference type="GeneID" id="26643528"/>
<dbReference type="SUPFAM" id="SSF50965">
    <property type="entry name" value="Galactose oxidase, central domain"/>
    <property type="match status" value="2"/>
</dbReference>
<organismHost>
    <name type="scientific">Pseudomonas aeruginosa</name>
    <dbReference type="NCBI Taxonomy" id="287"/>
</organismHost>
<dbReference type="Gene3D" id="2.120.10.80">
    <property type="entry name" value="Kelch-type beta propeller"/>
    <property type="match status" value="3"/>
</dbReference>
<dbReference type="Proteomes" id="UP000008388">
    <property type="component" value="Segment"/>
</dbReference>
<name>F8SJJ2_BPPA3</name>
<dbReference type="InterPro" id="IPR015915">
    <property type="entry name" value="Kelch-typ_b-propeller"/>
</dbReference>
<keyword evidence="4" id="KW-1185">Reference proteome</keyword>
<dbReference type="SUPFAM" id="SSF63825">
    <property type="entry name" value="YWTD domain"/>
    <property type="match status" value="1"/>
</dbReference>
<evidence type="ECO:0000256" key="2">
    <source>
        <dbReference type="ARBA" id="ARBA00022737"/>
    </source>
</evidence>
<dbReference type="Pfam" id="PF24681">
    <property type="entry name" value="Kelch_KLHDC2_KLHL20_DRC7"/>
    <property type="match status" value="1"/>
</dbReference>
<keyword evidence="1" id="KW-0880">Kelch repeat</keyword>
<evidence type="ECO:0000256" key="1">
    <source>
        <dbReference type="ARBA" id="ARBA00022441"/>
    </source>
</evidence>
<accession>F8SJJ2</accession>
<dbReference type="InterPro" id="IPR011043">
    <property type="entry name" value="Gal_Oxase/kelch_b-propeller"/>
</dbReference>
<reference evidence="3 4" key="1">
    <citation type="journal article" date="2011" name="Microbiology">
        <title>The Pseudomonas aeruginosa generalized transducing phage phiPA3 is a new member of the phiKZ-like group of 'jumbo' phages, and infects model laboratory strains and clinical isolates from cystic fibrosis patients.</title>
        <authorList>
            <person name="Monson R."/>
            <person name="Foulds I."/>
            <person name="Foweraker J."/>
            <person name="Welch M."/>
            <person name="Salmond G.P."/>
        </authorList>
    </citation>
    <scope>NUCLEOTIDE SEQUENCE [LARGE SCALE GENOMIC DNA]</scope>
</reference>
<keyword evidence="2" id="KW-0677">Repeat</keyword>
<dbReference type="PANTHER" id="PTHR46093">
    <property type="entry name" value="ACYL-COA-BINDING DOMAIN-CONTAINING PROTEIN 5"/>
    <property type="match status" value="1"/>
</dbReference>
<protein>
    <submittedName>
        <fullName evidence="3">Uncharacterized protein 360</fullName>
    </submittedName>
</protein>
<organism evidence="3 4">
    <name type="scientific">Pseudomonas phage PhiPA3</name>
    <name type="common">Pseudomonas aeruginosa phage PhiPA3</name>
    <dbReference type="NCBI Taxonomy" id="998086"/>
    <lineage>
        <taxon>Viruses</taxon>
        <taxon>Duplodnaviria</taxon>
        <taxon>Heunggongvirae</taxon>
        <taxon>Uroviricota</taxon>
        <taxon>Caudoviricetes</taxon>
        <taxon>Chimalliviridae</taxon>
        <taxon>Miltoncavirus</taxon>
        <taxon>Miltoncavirus PhiPA3</taxon>
    </lineage>
</organism>
<dbReference type="EMBL" id="HQ630627">
    <property type="protein sequence ID" value="AEH03783.1"/>
    <property type="molecule type" value="Genomic_DNA"/>
</dbReference>
<gene>
    <name evidence="3" type="primary">360</name>
</gene>
<dbReference type="RefSeq" id="YP_009217439.1">
    <property type="nucleotide sequence ID" value="NC_028999.1"/>
</dbReference>